<protein>
    <recommendedName>
        <fullName evidence="2">Transposase-associated domain-containing protein</fullName>
    </recommendedName>
</protein>
<gene>
    <name evidence="3" type="ORF">EJB05_15816</name>
</gene>
<comment type="caution">
    <text evidence="3">The sequence shown here is derived from an EMBL/GenBank/DDBJ whole genome shotgun (WGS) entry which is preliminary data.</text>
</comment>
<feature type="region of interest" description="Disordered" evidence="1">
    <location>
        <begin position="95"/>
        <end position="128"/>
    </location>
</feature>
<evidence type="ECO:0000313" key="3">
    <source>
        <dbReference type="EMBL" id="TVU33995.1"/>
    </source>
</evidence>
<name>A0A5J9VDH1_9POAL</name>
<dbReference type="OrthoDB" id="686166at2759"/>
<dbReference type="Proteomes" id="UP000324897">
    <property type="component" value="Unassembled WGS sequence"/>
</dbReference>
<dbReference type="AlphaFoldDB" id="A0A5J9VDH1"/>
<dbReference type="InterPro" id="IPR029480">
    <property type="entry name" value="Transpos_assoc"/>
</dbReference>
<reference evidence="3 4" key="1">
    <citation type="journal article" date="2019" name="Sci. Rep.">
        <title>A high-quality genome of Eragrostis curvula grass provides insights into Poaceae evolution and supports new strategies to enhance forage quality.</title>
        <authorList>
            <person name="Carballo J."/>
            <person name="Santos B.A.C.M."/>
            <person name="Zappacosta D."/>
            <person name="Garbus I."/>
            <person name="Selva J.P."/>
            <person name="Gallo C.A."/>
            <person name="Diaz A."/>
            <person name="Albertini E."/>
            <person name="Caccamo M."/>
            <person name="Echenique V."/>
        </authorList>
    </citation>
    <scope>NUCLEOTIDE SEQUENCE [LARGE SCALE GENOMIC DNA]</scope>
    <source>
        <strain evidence="4">cv. Victoria</strain>
        <tissue evidence="3">Leaf</tissue>
    </source>
</reference>
<accession>A0A5J9VDH1</accession>
<proteinExistence type="predicted"/>
<feature type="domain" description="Transposase-associated" evidence="2">
    <location>
        <begin position="5"/>
        <end position="80"/>
    </location>
</feature>
<organism evidence="3 4">
    <name type="scientific">Eragrostis curvula</name>
    <name type="common">weeping love grass</name>
    <dbReference type="NCBI Taxonomy" id="38414"/>
    <lineage>
        <taxon>Eukaryota</taxon>
        <taxon>Viridiplantae</taxon>
        <taxon>Streptophyta</taxon>
        <taxon>Embryophyta</taxon>
        <taxon>Tracheophyta</taxon>
        <taxon>Spermatophyta</taxon>
        <taxon>Magnoliopsida</taxon>
        <taxon>Liliopsida</taxon>
        <taxon>Poales</taxon>
        <taxon>Poaceae</taxon>
        <taxon>PACMAD clade</taxon>
        <taxon>Chloridoideae</taxon>
        <taxon>Eragrostideae</taxon>
        <taxon>Eragrostidinae</taxon>
        <taxon>Eragrostis</taxon>
    </lineage>
</organism>
<dbReference type="Pfam" id="PF13963">
    <property type="entry name" value="Transpos_assoc"/>
    <property type="match status" value="1"/>
</dbReference>
<dbReference type="Gramene" id="TVU33995">
    <property type="protein sequence ID" value="TVU33995"/>
    <property type="gene ID" value="EJB05_15816"/>
</dbReference>
<keyword evidence="4" id="KW-1185">Reference proteome</keyword>
<feature type="non-terminal residue" evidence="3">
    <location>
        <position position="1"/>
    </location>
</feature>
<dbReference type="EMBL" id="RWGY01000009">
    <property type="protein sequence ID" value="TVU33995.1"/>
    <property type="molecule type" value="Genomic_DNA"/>
</dbReference>
<evidence type="ECO:0000313" key="4">
    <source>
        <dbReference type="Proteomes" id="UP000324897"/>
    </source>
</evidence>
<evidence type="ECO:0000259" key="2">
    <source>
        <dbReference type="Pfam" id="PF13963"/>
    </source>
</evidence>
<sequence>MVDQRWMYLQNRTCAEYLTGLKSFMIAAEADQSSQRKSAMCCPCIDCRNITKFSNAMHVHAHLIIRGFTDDYNCWNMHGEEGVNDRDMPDAEGMCADQQTGGQARGQDWEEGLSGSSDGEAPCGDQDDGHYLSEDELDDIGDNYVHIANQLEEMVRDAMGYDECANIEFGKLTKLVKDMKTPLYPGCKEKYTKLFTSLKLLQLKAHDLYIIIMPLARCIHL</sequence>
<evidence type="ECO:0000256" key="1">
    <source>
        <dbReference type="SAM" id="MobiDB-lite"/>
    </source>
</evidence>